<feature type="transmembrane region" description="Helical" evidence="3">
    <location>
        <begin position="182"/>
        <end position="201"/>
    </location>
</feature>
<feature type="transmembrane region" description="Helical" evidence="3">
    <location>
        <begin position="259"/>
        <end position="277"/>
    </location>
</feature>
<keyword evidence="3" id="KW-0812">Transmembrane</keyword>
<feature type="transmembrane region" description="Helical" evidence="3">
    <location>
        <begin position="73"/>
        <end position="90"/>
    </location>
</feature>
<evidence type="ECO:0000313" key="5">
    <source>
        <dbReference type="EMBL" id="MFC3039881.1"/>
    </source>
</evidence>
<dbReference type="EMBL" id="JBHRSA010000027">
    <property type="protein sequence ID" value="MFC3039881.1"/>
    <property type="molecule type" value="Genomic_DNA"/>
</dbReference>
<dbReference type="InterPro" id="IPR052734">
    <property type="entry name" value="Nod_factor_acetyltransferase"/>
</dbReference>
<feature type="transmembrane region" description="Helical" evidence="3">
    <location>
        <begin position="130"/>
        <end position="146"/>
    </location>
</feature>
<comment type="subcellular location">
    <subcellularLocation>
        <location evidence="1">Membrane</location>
    </subcellularLocation>
</comment>
<dbReference type="Proteomes" id="UP001595279">
    <property type="component" value="Unassembled WGS sequence"/>
</dbReference>
<dbReference type="PANTHER" id="PTHR37312">
    <property type="entry name" value="MEMBRANE-BOUND ACYLTRANSFERASE YKRP-RELATED"/>
    <property type="match status" value="1"/>
</dbReference>
<dbReference type="InterPro" id="IPR002656">
    <property type="entry name" value="Acyl_transf_3_dom"/>
</dbReference>
<keyword evidence="5" id="KW-0808">Transferase</keyword>
<name>A0ABV7CTZ2_9BACI</name>
<protein>
    <submittedName>
        <fullName evidence="5">Acyltransferase family protein</fullName>
    </submittedName>
</protein>
<evidence type="ECO:0000256" key="3">
    <source>
        <dbReference type="SAM" id="Phobius"/>
    </source>
</evidence>
<feature type="transmembrane region" description="Helical" evidence="3">
    <location>
        <begin position="102"/>
        <end position="123"/>
    </location>
</feature>
<evidence type="ECO:0000256" key="1">
    <source>
        <dbReference type="ARBA" id="ARBA00004370"/>
    </source>
</evidence>
<reference evidence="6" key="1">
    <citation type="journal article" date="2019" name="Int. J. Syst. Evol. Microbiol.">
        <title>The Global Catalogue of Microorganisms (GCM) 10K type strain sequencing project: providing services to taxonomists for standard genome sequencing and annotation.</title>
        <authorList>
            <consortium name="The Broad Institute Genomics Platform"/>
            <consortium name="The Broad Institute Genome Sequencing Center for Infectious Disease"/>
            <person name="Wu L."/>
            <person name="Ma J."/>
        </authorList>
    </citation>
    <scope>NUCLEOTIDE SEQUENCE [LARGE SCALE GENOMIC DNA]</scope>
    <source>
        <strain evidence="6">KCTC 13128</strain>
    </source>
</reference>
<keyword evidence="3" id="KW-0472">Membrane</keyword>
<evidence type="ECO:0000313" key="6">
    <source>
        <dbReference type="Proteomes" id="UP001595279"/>
    </source>
</evidence>
<accession>A0ABV7CTZ2</accession>
<proteinExistence type="inferred from homology"/>
<comment type="similarity">
    <text evidence="2">Belongs to the acyltransferase 3 family.</text>
</comment>
<keyword evidence="6" id="KW-1185">Reference proteome</keyword>
<keyword evidence="3" id="KW-1133">Transmembrane helix</keyword>
<feature type="transmembrane region" description="Helical" evidence="3">
    <location>
        <begin position="289"/>
        <end position="308"/>
    </location>
</feature>
<evidence type="ECO:0000259" key="4">
    <source>
        <dbReference type="Pfam" id="PF01757"/>
    </source>
</evidence>
<dbReference type="RefSeq" id="WP_390270269.1">
    <property type="nucleotide sequence ID" value="NZ_JBHRSA010000027.1"/>
</dbReference>
<evidence type="ECO:0000256" key="2">
    <source>
        <dbReference type="ARBA" id="ARBA00007400"/>
    </source>
</evidence>
<dbReference type="PANTHER" id="PTHR37312:SF1">
    <property type="entry name" value="MEMBRANE-BOUND ACYLTRANSFERASE YKRP-RELATED"/>
    <property type="match status" value="1"/>
</dbReference>
<comment type="caution">
    <text evidence="5">The sequence shown here is derived from an EMBL/GenBank/DDBJ whole genome shotgun (WGS) entry which is preliminary data.</text>
</comment>
<feature type="transmembrane region" description="Helical" evidence="3">
    <location>
        <begin position="12"/>
        <end position="28"/>
    </location>
</feature>
<feature type="transmembrane region" description="Helical" evidence="3">
    <location>
        <begin position="40"/>
        <end position="61"/>
    </location>
</feature>
<gene>
    <name evidence="5" type="ORF">ACFOGI_06415</name>
</gene>
<keyword evidence="5" id="KW-0012">Acyltransferase</keyword>
<dbReference type="GO" id="GO:0016746">
    <property type="term" value="F:acyltransferase activity"/>
    <property type="evidence" value="ECO:0007669"/>
    <property type="project" value="UniProtKB-KW"/>
</dbReference>
<organism evidence="5 6">
    <name type="scientific">Virgibacillus xinjiangensis</name>
    <dbReference type="NCBI Taxonomy" id="393090"/>
    <lineage>
        <taxon>Bacteria</taxon>
        <taxon>Bacillati</taxon>
        <taxon>Bacillota</taxon>
        <taxon>Bacilli</taxon>
        <taxon>Bacillales</taxon>
        <taxon>Bacillaceae</taxon>
        <taxon>Virgibacillus</taxon>
    </lineage>
</organism>
<dbReference type="Pfam" id="PF01757">
    <property type="entry name" value="Acyl_transf_3"/>
    <property type="match status" value="1"/>
</dbReference>
<sequence>MERNAFFDNAKVLLIFLVVFGHIIQPFISESQGMNTLYFWIYTFHMPAFILLSGFFARGSGDKGYIKKLAKKLLLPYFIFQALYTGYYFLIGKEAWLNGLFYPHWSLWFLFSLFCWHVLLYWFKKIPAPLSILLAVQLGLIVGYFGDIGHTFSLSRTFVFFPFFLAGYWITEKQIMQVKRQWVKVASIGIMGVVAAAIHFAPEFSSGWLLASKSYGDLGAAEAGSLLRFVVYLTAALMTISVLAWVPKKHTWFTDIGTRTLYVYLLHGFFIQFFRAADLFKVNNAFDVLGLAAISALIVLLLSSRPIVGLWQPMIEGKFTLLKKLGKGNSTTV</sequence>
<feature type="domain" description="Acyltransferase 3" evidence="4">
    <location>
        <begin position="4"/>
        <end position="301"/>
    </location>
</feature>
<feature type="transmembrane region" description="Helical" evidence="3">
    <location>
        <begin position="226"/>
        <end position="247"/>
    </location>
</feature>
<feature type="transmembrane region" description="Helical" evidence="3">
    <location>
        <begin position="152"/>
        <end position="170"/>
    </location>
</feature>